<organism evidence="5 6">
    <name type="scientific">Crassostrea virginica</name>
    <name type="common">Eastern oyster</name>
    <dbReference type="NCBI Taxonomy" id="6565"/>
    <lineage>
        <taxon>Eukaryota</taxon>
        <taxon>Metazoa</taxon>
        <taxon>Spiralia</taxon>
        <taxon>Lophotrochozoa</taxon>
        <taxon>Mollusca</taxon>
        <taxon>Bivalvia</taxon>
        <taxon>Autobranchia</taxon>
        <taxon>Pteriomorphia</taxon>
        <taxon>Ostreida</taxon>
        <taxon>Ostreoidea</taxon>
        <taxon>Ostreidae</taxon>
        <taxon>Crassostrea</taxon>
    </lineage>
</organism>
<dbReference type="Gene3D" id="2.30.30.40">
    <property type="entry name" value="SH3 Domains"/>
    <property type="match status" value="2"/>
</dbReference>
<dbReference type="Gene3D" id="3.30.720.50">
    <property type="match status" value="1"/>
</dbReference>
<dbReference type="Gene3D" id="3.40.50.410">
    <property type="entry name" value="von Willebrand factor, type A domain"/>
    <property type="match status" value="1"/>
</dbReference>
<dbReference type="PROSITE" id="PS50234">
    <property type="entry name" value="VWFA"/>
    <property type="match status" value="1"/>
</dbReference>
<evidence type="ECO:0000256" key="1">
    <source>
        <dbReference type="SAM" id="MobiDB-lite"/>
    </source>
</evidence>
<dbReference type="GO" id="GO:0016567">
    <property type="term" value="P:protein ubiquitination"/>
    <property type="evidence" value="ECO:0007669"/>
    <property type="project" value="InterPro"/>
</dbReference>
<proteinExistence type="predicted"/>
<accession>A0A8B8DUI2</accession>
<dbReference type="InterPro" id="IPR037252">
    <property type="entry name" value="Mib_Herc2_sf"/>
</dbReference>
<feature type="compositionally biased region" description="Basic and acidic residues" evidence="1">
    <location>
        <begin position="174"/>
        <end position="191"/>
    </location>
</feature>
<evidence type="ECO:0000259" key="3">
    <source>
        <dbReference type="PROSITE" id="PS50918"/>
    </source>
</evidence>
<dbReference type="KEGG" id="cvn:111129303"/>
<dbReference type="PROSITE" id="PS50918">
    <property type="entry name" value="WWE"/>
    <property type="match status" value="1"/>
</dbReference>
<dbReference type="OrthoDB" id="6157543at2759"/>
<feature type="domain" description="WWE" evidence="3">
    <location>
        <begin position="811"/>
        <end position="887"/>
    </location>
</feature>
<dbReference type="InterPro" id="IPR037197">
    <property type="entry name" value="WWE_dom_sf"/>
</dbReference>
<protein>
    <submittedName>
        <fullName evidence="6">Uncharacterized protein LOC111129303 isoform X1</fullName>
    </submittedName>
</protein>
<evidence type="ECO:0000259" key="2">
    <source>
        <dbReference type="PROSITE" id="PS50234"/>
    </source>
</evidence>
<dbReference type="InterPro" id="IPR002035">
    <property type="entry name" value="VWF_A"/>
</dbReference>
<reference evidence="6" key="1">
    <citation type="submission" date="2025-08" db="UniProtKB">
        <authorList>
            <consortium name="RefSeq"/>
        </authorList>
    </citation>
    <scope>IDENTIFICATION</scope>
    <source>
        <tissue evidence="6">Whole sample</tissue>
    </source>
</reference>
<dbReference type="GeneID" id="111129303"/>
<dbReference type="Pfam" id="PF00092">
    <property type="entry name" value="VWA"/>
    <property type="match status" value="1"/>
</dbReference>
<feature type="domain" description="MIB/HERC2" evidence="4">
    <location>
        <begin position="650"/>
        <end position="723"/>
    </location>
</feature>
<feature type="compositionally biased region" description="Polar residues" evidence="1">
    <location>
        <begin position="220"/>
        <end position="232"/>
    </location>
</feature>
<name>A0A8B8DUI2_CRAVI</name>
<dbReference type="SMART" id="SM00327">
    <property type="entry name" value="VWA"/>
    <property type="match status" value="1"/>
</dbReference>
<dbReference type="AlphaFoldDB" id="A0A8B8DUI2"/>
<dbReference type="InterPro" id="IPR004170">
    <property type="entry name" value="WWE_dom"/>
</dbReference>
<dbReference type="InterPro" id="IPR010606">
    <property type="entry name" value="Mib_Herc2"/>
</dbReference>
<feature type="domain" description="VWFA" evidence="2">
    <location>
        <begin position="320"/>
        <end position="542"/>
    </location>
</feature>
<dbReference type="RefSeq" id="XP_022331298.1">
    <property type="nucleotide sequence ID" value="XM_022475590.1"/>
</dbReference>
<gene>
    <name evidence="6" type="primary">LOC111129303</name>
</gene>
<dbReference type="GO" id="GO:0046872">
    <property type="term" value="F:metal ion binding"/>
    <property type="evidence" value="ECO:0007669"/>
    <property type="project" value="InterPro"/>
</dbReference>
<dbReference type="PROSITE" id="PS51416">
    <property type="entry name" value="MIB_HERC2"/>
    <property type="match status" value="2"/>
</dbReference>
<evidence type="ECO:0000259" key="4">
    <source>
        <dbReference type="PROSITE" id="PS51416"/>
    </source>
</evidence>
<feature type="region of interest" description="Disordered" evidence="1">
    <location>
        <begin position="210"/>
        <end position="240"/>
    </location>
</feature>
<dbReference type="SUPFAM" id="SSF117839">
    <property type="entry name" value="WWE domain"/>
    <property type="match status" value="1"/>
</dbReference>
<sequence>MNSIGGLPEQVHALRQQVSALEISNSRILKLLNERESSEKLLEQKWTDAQNKVGTLEKSVEVSDGELRGLRENLLRLEGRVEELSRIIHGTKQNHRTEQTETTDRNGDKRRPSQPSNGPKVTIRTPEGLDAPRNGSRSQAPPLKTSLKLEESGSNVENNSKQEDNRMVSSKRVTKQERTISKPPIKSDHLGLRGRTISFESDNRVRLLQGASVEKGDLTGQKSRPSPQNSIAKDNDKWNLPTREQLRQKKIEEAKKEGARSQSALQRKFGTKNEYRNLAGVSKDPDDTRALVDMETWKNMADVERLVGMGKKTKQGIGPDTCLLLDTSGSMEGANFEEMITIAKTFIQGIADYATAPDLSENIGIATFGEQTRVVHHLTNDYSKLLETLDLLSPAGPSPMSAGLYMALACCLGRASSNKKMSKAEHTTIHRIPVSFRVILISDGKGTPDIVSSGEDDFPVNLETTVMKHIWLNETITHFEKRGGVIYCVGVGDIQTEMMEELCNKTHGKMYSPGEVHKLIHMTDNTTKAIGLLDRNVDFENIGELGKMRLRLLGIPESDVDEVVRLGEYYREQIKERHYFREFIDVDMPPVGARVRRGPDWKYENQDQNGPGTIVAHTGFTSVCVVWDCENTNRYQCSPETAIELLVVDEPRILKEELIAVGCLVVRGEHWRYDDEDGGVGNVGVILDVLESGMTLVRWPSTHKKLYKYGSEGFFEVKLCDPKTVRGTVGQLKTHVWDSGNFLEAELSEASEGATAIIPTTTKATSKGEIIEASDKRKPKSLDSKEWTIEDMNKRNSQLRKTKTTESDDQAVKSQKPNKQMIVHWAYKKEDSWSEIPVEISLKMEKAYGRNKQGSIIVELEGNIWKASFSEMKMKCEKTRTVMDIQRKEASE</sequence>
<feature type="region of interest" description="Disordered" evidence="1">
    <location>
        <begin position="86"/>
        <end position="193"/>
    </location>
</feature>
<dbReference type="GO" id="GO:0004842">
    <property type="term" value="F:ubiquitin-protein transferase activity"/>
    <property type="evidence" value="ECO:0007669"/>
    <property type="project" value="InterPro"/>
</dbReference>
<feature type="domain" description="MIB/HERC2" evidence="4">
    <location>
        <begin position="581"/>
        <end position="651"/>
    </location>
</feature>
<dbReference type="Proteomes" id="UP000694844">
    <property type="component" value="Chromosome 4"/>
</dbReference>
<dbReference type="Pfam" id="PF06701">
    <property type="entry name" value="MIB_HERC2"/>
    <property type="match status" value="1"/>
</dbReference>
<dbReference type="InterPro" id="IPR036465">
    <property type="entry name" value="vWFA_dom_sf"/>
</dbReference>
<feature type="compositionally biased region" description="Basic and acidic residues" evidence="1">
    <location>
        <begin position="95"/>
        <end position="111"/>
    </location>
</feature>
<keyword evidence="5" id="KW-1185">Reference proteome</keyword>
<evidence type="ECO:0000313" key="5">
    <source>
        <dbReference type="Proteomes" id="UP000694844"/>
    </source>
</evidence>
<evidence type="ECO:0000313" key="6">
    <source>
        <dbReference type="RefSeq" id="XP_022331298.1"/>
    </source>
</evidence>
<dbReference type="SUPFAM" id="SSF159034">
    <property type="entry name" value="Mib/herc2 domain-like"/>
    <property type="match status" value="2"/>
</dbReference>
<dbReference type="SUPFAM" id="SSF53300">
    <property type="entry name" value="vWA-like"/>
    <property type="match status" value="1"/>
</dbReference>
<dbReference type="CDD" id="cd00198">
    <property type="entry name" value="vWFA"/>
    <property type="match status" value="1"/>
</dbReference>